<dbReference type="EMBL" id="CP050995">
    <property type="protein sequence ID" value="QIY89720.1"/>
    <property type="molecule type" value="Genomic_DNA"/>
</dbReference>
<evidence type="ECO:0000313" key="1">
    <source>
        <dbReference type="EMBL" id="QIY89720.1"/>
    </source>
</evidence>
<sequence length="64" mass="7260">MKNLTKNEMTKFRGGLSIDQPKVVKTTMFTGYAGNPCTYGKWFQRWYSDGTVKTYSILGVEVEG</sequence>
<evidence type="ECO:0008006" key="3">
    <source>
        <dbReference type="Google" id="ProtNLM"/>
    </source>
</evidence>
<organism evidence="1 2">
    <name type="scientific">Chryseobacterium gallinarum</name>
    <dbReference type="NCBI Taxonomy" id="1324352"/>
    <lineage>
        <taxon>Bacteria</taxon>
        <taxon>Pseudomonadati</taxon>
        <taxon>Bacteroidota</taxon>
        <taxon>Flavobacteriia</taxon>
        <taxon>Flavobacteriales</taxon>
        <taxon>Weeksellaceae</taxon>
        <taxon>Chryseobacterium group</taxon>
        <taxon>Chryseobacterium</taxon>
    </lineage>
</organism>
<accession>A0ABX6KMA3</accession>
<dbReference type="Proteomes" id="UP000501570">
    <property type="component" value="Chromosome"/>
</dbReference>
<evidence type="ECO:0000313" key="2">
    <source>
        <dbReference type="Proteomes" id="UP000501570"/>
    </source>
</evidence>
<proteinExistence type="predicted"/>
<name>A0ABX6KMA3_CHRGL</name>
<reference evidence="1 2" key="1">
    <citation type="submission" date="2019-09" db="EMBL/GenBank/DDBJ databases">
        <title>FDA dAtabase for Regulatory Grade micrObial Sequences (FDA-ARGOS): Supporting development and validation of Infectious Disease Dx tests.</title>
        <authorList>
            <person name="Sciortino C."/>
            <person name="Tallon L."/>
            <person name="Sadzewicz L."/>
            <person name="Vavikolanu K."/>
            <person name="Mehta A."/>
            <person name="Aluvathingal J."/>
            <person name="Nadendla S."/>
            <person name="Nandy P."/>
            <person name="Geyer C."/>
            <person name="Yan Y."/>
            <person name="Sichtig H."/>
        </authorList>
    </citation>
    <scope>NUCLEOTIDE SEQUENCE [LARGE SCALE GENOMIC DNA]</scope>
    <source>
        <strain evidence="1 2">FDAARGOS_636</strain>
    </source>
</reference>
<dbReference type="RefSeq" id="WP_168237625.1">
    <property type="nucleotide sequence ID" value="NZ_CP050995.1"/>
</dbReference>
<protein>
    <recommendedName>
        <fullName evidence="3">Bacteriocin</fullName>
    </recommendedName>
</protein>
<gene>
    <name evidence="1" type="ORF">FOB44_03205</name>
</gene>
<keyword evidence="2" id="KW-1185">Reference proteome</keyword>